<keyword evidence="1" id="KW-0479">Metal-binding</keyword>
<dbReference type="SUPFAM" id="SSF57850">
    <property type="entry name" value="RING/U-box"/>
    <property type="match status" value="1"/>
</dbReference>
<dbReference type="InterPro" id="IPR001841">
    <property type="entry name" value="Znf_RING"/>
</dbReference>
<accession>A0AAN7L9W0</accession>
<reference evidence="7 8" key="1">
    <citation type="journal article" date="2023" name="Hortic Res">
        <title>Pangenome of water caltrop reveals structural variations and asymmetric subgenome divergence after allopolyploidization.</title>
        <authorList>
            <person name="Zhang X."/>
            <person name="Chen Y."/>
            <person name="Wang L."/>
            <person name="Yuan Y."/>
            <person name="Fang M."/>
            <person name="Shi L."/>
            <person name="Lu R."/>
            <person name="Comes H.P."/>
            <person name="Ma Y."/>
            <person name="Chen Y."/>
            <person name="Huang G."/>
            <person name="Zhou Y."/>
            <person name="Zheng Z."/>
            <person name="Qiu Y."/>
        </authorList>
    </citation>
    <scope>NUCLEOTIDE SEQUENCE [LARGE SCALE GENOMIC DNA]</scope>
    <source>
        <tissue evidence="7">Roots</tissue>
    </source>
</reference>
<keyword evidence="2 4" id="KW-0863">Zinc-finger</keyword>
<dbReference type="PROSITE" id="PS50089">
    <property type="entry name" value="ZF_RING_2"/>
    <property type="match status" value="1"/>
</dbReference>
<dbReference type="GO" id="GO:0008270">
    <property type="term" value="F:zinc ion binding"/>
    <property type="evidence" value="ECO:0007669"/>
    <property type="project" value="UniProtKB-KW"/>
</dbReference>
<dbReference type="Gene3D" id="3.30.40.10">
    <property type="entry name" value="Zinc/RING finger domain, C3HC4 (zinc finger)"/>
    <property type="match status" value="1"/>
</dbReference>
<dbReference type="AlphaFoldDB" id="A0AAN7L9W0"/>
<dbReference type="Proteomes" id="UP001345219">
    <property type="component" value="Chromosome 14"/>
</dbReference>
<organism evidence="7 8">
    <name type="scientific">Trapa incisa</name>
    <dbReference type="NCBI Taxonomy" id="236973"/>
    <lineage>
        <taxon>Eukaryota</taxon>
        <taxon>Viridiplantae</taxon>
        <taxon>Streptophyta</taxon>
        <taxon>Embryophyta</taxon>
        <taxon>Tracheophyta</taxon>
        <taxon>Spermatophyta</taxon>
        <taxon>Magnoliopsida</taxon>
        <taxon>eudicotyledons</taxon>
        <taxon>Gunneridae</taxon>
        <taxon>Pentapetalae</taxon>
        <taxon>rosids</taxon>
        <taxon>malvids</taxon>
        <taxon>Myrtales</taxon>
        <taxon>Lythraceae</taxon>
        <taxon>Trapa</taxon>
    </lineage>
</organism>
<dbReference type="InterPro" id="IPR013083">
    <property type="entry name" value="Znf_RING/FYVE/PHD"/>
</dbReference>
<dbReference type="PROSITE" id="PS00518">
    <property type="entry name" value="ZF_RING_1"/>
    <property type="match status" value="1"/>
</dbReference>
<evidence type="ECO:0000256" key="2">
    <source>
        <dbReference type="ARBA" id="ARBA00022771"/>
    </source>
</evidence>
<evidence type="ECO:0000256" key="1">
    <source>
        <dbReference type="ARBA" id="ARBA00022723"/>
    </source>
</evidence>
<feature type="region of interest" description="Disordered" evidence="5">
    <location>
        <begin position="199"/>
        <end position="268"/>
    </location>
</feature>
<gene>
    <name evidence="7" type="ORF">SAY87_017947</name>
</gene>
<keyword evidence="3" id="KW-0862">Zinc</keyword>
<evidence type="ECO:0000259" key="6">
    <source>
        <dbReference type="PROSITE" id="PS50089"/>
    </source>
</evidence>
<dbReference type="EMBL" id="JAXIOK010000002">
    <property type="protein sequence ID" value="KAK4777760.1"/>
    <property type="molecule type" value="Genomic_DNA"/>
</dbReference>
<evidence type="ECO:0000313" key="7">
    <source>
        <dbReference type="EMBL" id="KAK4777760.1"/>
    </source>
</evidence>
<evidence type="ECO:0000256" key="4">
    <source>
        <dbReference type="PROSITE-ProRule" id="PRU00175"/>
    </source>
</evidence>
<name>A0AAN7L9W0_9MYRT</name>
<dbReference type="SMART" id="SM00184">
    <property type="entry name" value="RING"/>
    <property type="match status" value="1"/>
</dbReference>
<dbReference type="PANTHER" id="PTHR47361:SF4">
    <property type="entry name" value="RING_U-BOX SUPERFAMILY PROTEIN"/>
    <property type="match status" value="1"/>
</dbReference>
<evidence type="ECO:0000313" key="8">
    <source>
        <dbReference type="Proteomes" id="UP001345219"/>
    </source>
</evidence>
<evidence type="ECO:0000256" key="5">
    <source>
        <dbReference type="SAM" id="MobiDB-lite"/>
    </source>
</evidence>
<dbReference type="PANTHER" id="PTHR47361">
    <property type="entry name" value="RING/U-BOX SUPERFAMILY PROTEIN"/>
    <property type="match status" value="1"/>
</dbReference>
<dbReference type="Pfam" id="PF13639">
    <property type="entry name" value="zf-RING_2"/>
    <property type="match status" value="1"/>
</dbReference>
<feature type="domain" description="RING-type" evidence="6">
    <location>
        <begin position="56"/>
        <end position="99"/>
    </location>
</feature>
<protein>
    <recommendedName>
        <fullName evidence="6">RING-type domain-containing protein</fullName>
    </recommendedName>
</protein>
<feature type="compositionally biased region" description="Polar residues" evidence="5">
    <location>
        <begin position="205"/>
        <end position="219"/>
    </location>
</feature>
<comment type="caution">
    <text evidence="7">The sequence shown here is derived from an EMBL/GenBank/DDBJ whole genome shotgun (WGS) entry which is preliminary data.</text>
</comment>
<sequence>MSNFCDRPHISMAASVLQSDAERLLDGLNGLSISRQGEGSSRKILGTDHGSSWGVCAICLNAIELQETALVKGCEHAYCVKCILRWASYKDKAICPQCKLPFEFLHLHRTLDGRICDYMFEESVPLLLRAYWFEPLVVQDHEEKFDDHEDYYRYDYEYEYEYENEDDDLDEAYYHSSSIRIGNRRWGDNGYVRAGHQEARPILRPNSQDAAASTSSLPRQSKKEAASAAKEATGRRAKRACKRQAADKAAESQAAHKHQQHLMRLGRK</sequence>
<evidence type="ECO:0000256" key="3">
    <source>
        <dbReference type="ARBA" id="ARBA00022833"/>
    </source>
</evidence>
<keyword evidence="8" id="KW-1185">Reference proteome</keyword>
<dbReference type="InterPro" id="IPR017907">
    <property type="entry name" value="Znf_RING_CS"/>
</dbReference>
<feature type="compositionally biased region" description="Basic residues" evidence="5">
    <location>
        <begin position="255"/>
        <end position="268"/>
    </location>
</feature>
<proteinExistence type="predicted"/>